<keyword evidence="4 12" id="KW-0548">Nucleotidyltransferase</keyword>
<gene>
    <name evidence="12 14" type="primary">dnaG</name>
    <name evidence="14" type="ORF">CPA56_06375</name>
</gene>
<evidence type="ECO:0000256" key="1">
    <source>
        <dbReference type="ARBA" id="ARBA00022478"/>
    </source>
</evidence>
<evidence type="ECO:0000256" key="9">
    <source>
        <dbReference type="ARBA" id="ARBA00022842"/>
    </source>
</evidence>
<keyword evidence="8" id="KW-0862">Zinc</keyword>
<comment type="function">
    <text evidence="12">RNA polymerase that catalyzes the synthesis of short RNA molecules used as primers for DNA polymerase during DNA replication.</text>
</comment>
<dbReference type="InterPro" id="IPR013264">
    <property type="entry name" value="DNAG_N"/>
</dbReference>
<proteinExistence type="inferred from homology"/>
<evidence type="ECO:0000256" key="3">
    <source>
        <dbReference type="ARBA" id="ARBA00022679"/>
    </source>
</evidence>
<dbReference type="InterPro" id="IPR006295">
    <property type="entry name" value="DNA_primase_DnaG"/>
</dbReference>
<comment type="caution">
    <text evidence="12">Lacks conserved residue(s) required for the propagation of feature annotation.</text>
</comment>
<dbReference type="InterPro" id="IPR030846">
    <property type="entry name" value="DnaG_bac"/>
</dbReference>
<dbReference type="InterPro" id="IPR006171">
    <property type="entry name" value="TOPRIM_dom"/>
</dbReference>
<accession>A0ABR5ZTE9</accession>
<dbReference type="Pfam" id="PF13662">
    <property type="entry name" value="Toprim_4"/>
    <property type="match status" value="1"/>
</dbReference>
<evidence type="ECO:0000256" key="10">
    <source>
        <dbReference type="ARBA" id="ARBA00023125"/>
    </source>
</evidence>
<evidence type="ECO:0000256" key="5">
    <source>
        <dbReference type="ARBA" id="ARBA00022705"/>
    </source>
</evidence>
<keyword evidence="3 12" id="KW-0808">Transferase</keyword>
<dbReference type="RefSeq" id="WP_182041173.1">
    <property type="nucleotide sequence ID" value="NZ_PDLY01000003.1"/>
</dbReference>
<dbReference type="CDD" id="cd03364">
    <property type="entry name" value="TOPRIM_DnaG_primases"/>
    <property type="match status" value="1"/>
</dbReference>
<dbReference type="SMART" id="SM00493">
    <property type="entry name" value="TOPRIM"/>
    <property type="match status" value="1"/>
</dbReference>
<keyword evidence="6" id="KW-0479">Metal-binding</keyword>
<organism evidence="14 15">
    <name type="scientific">Bombella mellum</name>
    <dbReference type="NCBI Taxonomy" id="2039288"/>
    <lineage>
        <taxon>Bacteria</taxon>
        <taxon>Pseudomonadati</taxon>
        <taxon>Pseudomonadota</taxon>
        <taxon>Alphaproteobacteria</taxon>
        <taxon>Acetobacterales</taxon>
        <taxon>Acetobacteraceae</taxon>
        <taxon>Bombella</taxon>
    </lineage>
</organism>
<dbReference type="EC" id="2.7.7.101" evidence="12"/>
<evidence type="ECO:0000256" key="6">
    <source>
        <dbReference type="ARBA" id="ARBA00022723"/>
    </source>
</evidence>
<dbReference type="Pfam" id="PF01807">
    <property type="entry name" value="Zn_ribbon_DnaG"/>
    <property type="match status" value="1"/>
</dbReference>
<dbReference type="PROSITE" id="PS50880">
    <property type="entry name" value="TOPRIM"/>
    <property type="match status" value="1"/>
</dbReference>
<keyword evidence="2 12" id="KW-0639">Primosome</keyword>
<reference evidence="14 15" key="1">
    <citation type="submission" date="2017-10" db="EMBL/GenBank/DDBJ databases">
        <authorList>
            <person name="Jakob F."/>
        </authorList>
    </citation>
    <scope>NUCLEOTIDE SEQUENCE [LARGE SCALE GENOMIC DNA]</scope>
    <source>
        <strain evidence="14 15">TMW 2.1889</strain>
    </source>
</reference>
<sequence length="621" mass="68864">MAIDTVFLDELRQRTSLTSLFGRRSKLVRSGRNWKACCPFHGEKTPSLYIYDDHYHCFGCGAHGDAISYVMQSEGAGFREAVERLASEAGMEVPADDPQQVEKARVRQTLHDVMEAVQAVYRSRLYQPEGRAGLDYLQKRGLSRDTLERFGLGWSGEGRSLLKALEGKNITAETLVQVGLMRTDEAGRPRGELFFNRVMFPIRDRKGRIISFGGRTLGDGQPKYLNGPETDIFSKRRTLFNIDQARQAVHKGAQAVVVEGYMDVIAMAQAGFGGAVAPLGTALGGEQLELLWRMTDTPVICFDGDGAGQRAALRSCEVALPLLKVGRSLRFCRLEGGDDPDSLIQREGAQGMESRLASARPMEEELFGLLTAQERDPTPERRAALRKRLYELSQMIPDKLLASEYASTLNGMFFARYRRQKTGRGDVRGAVGAVGAGMAPVIPVSGRRMVAEGRGERLNILTAILLQYPEILPGIDRDYNGLSLPEPLSSIRTAILSWADECEGALTAEGCRAWMDGHGLSEAVRQVCGSPMPRQMQVEEGEDRLQAAMKLWWHFYALENLRDLQANVEEEVRRTVDILLRSSSESDETTKRALLAAMQARQAVLFALRRGESPELEEKGS</sequence>
<evidence type="ECO:0000313" key="14">
    <source>
        <dbReference type="EMBL" id="MBA5727606.1"/>
    </source>
</evidence>
<keyword evidence="1 12" id="KW-0240">DNA-directed RNA polymerase</keyword>
<evidence type="ECO:0000256" key="8">
    <source>
        <dbReference type="ARBA" id="ARBA00022833"/>
    </source>
</evidence>
<dbReference type="Gene3D" id="3.90.580.10">
    <property type="entry name" value="Zinc finger, CHC2-type domain"/>
    <property type="match status" value="1"/>
</dbReference>
<keyword evidence="10 12" id="KW-0238">DNA-binding</keyword>
<comment type="similarity">
    <text evidence="12">Belongs to the DnaG primase family.</text>
</comment>
<feature type="domain" description="Toprim" evidence="13">
    <location>
        <begin position="253"/>
        <end position="335"/>
    </location>
</feature>
<dbReference type="InterPro" id="IPR002694">
    <property type="entry name" value="Znf_CHC2"/>
</dbReference>
<dbReference type="InterPro" id="IPR036977">
    <property type="entry name" value="DNA_primase_Znf_CHC2"/>
</dbReference>
<comment type="catalytic activity">
    <reaction evidence="12">
        <text>ssDNA + n NTP = ssDNA/pppN(pN)n-1 hybrid + (n-1) diphosphate.</text>
        <dbReference type="EC" id="2.7.7.101"/>
    </reaction>
</comment>
<dbReference type="InterPro" id="IPR050219">
    <property type="entry name" value="DnaG_primase"/>
</dbReference>
<dbReference type="Gene3D" id="3.90.980.10">
    <property type="entry name" value="DNA primase, catalytic core, N-terminal domain"/>
    <property type="match status" value="1"/>
</dbReference>
<dbReference type="Proteomes" id="UP000765338">
    <property type="component" value="Unassembled WGS sequence"/>
</dbReference>
<evidence type="ECO:0000256" key="2">
    <source>
        <dbReference type="ARBA" id="ARBA00022515"/>
    </source>
</evidence>
<dbReference type="SUPFAM" id="SSF57783">
    <property type="entry name" value="Zinc beta-ribbon"/>
    <property type="match status" value="1"/>
</dbReference>
<dbReference type="EMBL" id="PDLY01000003">
    <property type="protein sequence ID" value="MBA5727606.1"/>
    <property type="molecule type" value="Genomic_DNA"/>
</dbReference>
<dbReference type="InterPro" id="IPR037068">
    <property type="entry name" value="DNA_primase_core_N_sf"/>
</dbReference>
<evidence type="ECO:0000256" key="12">
    <source>
        <dbReference type="HAMAP-Rule" id="MF_00974"/>
    </source>
</evidence>
<dbReference type="PANTHER" id="PTHR30313:SF2">
    <property type="entry name" value="DNA PRIMASE"/>
    <property type="match status" value="1"/>
</dbReference>
<evidence type="ECO:0000256" key="4">
    <source>
        <dbReference type="ARBA" id="ARBA00022695"/>
    </source>
</evidence>
<keyword evidence="7" id="KW-0863">Zinc-finger</keyword>
<keyword evidence="11 12" id="KW-0804">Transcription</keyword>
<evidence type="ECO:0000256" key="11">
    <source>
        <dbReference type="ARBA" id="ARBA00023163"/>
    </source>
</evidence>
<dbReference type="InterPro" id="IPR034151">
    <property type="entry name" value="TOPRIM_DnaG_bac"/>
</dbReference>
<evidence type="ECO:0000256" key="7">
    <source>
        <dbReference type="ARBA" id="ARBA00022771"/>
    </source>
</evidence>
<dbReference type="SUPFAM" id="SSF56731">
    <property type="entry name" value="DNA primase core"/>
    <property type="match status" value="1"/>
</dbReference>
<protein>
    <recommendedName>
        <fullName evidence="12">DNA primase</fullName>
        <ecNumber evidence="12">2.7.7.101</ecNumber>
    </recommendedName>
</protein>
<evidence type="ECO:0000313" key="15">
    <source>
        <dbReference type="Proteomes" id="UP000765338"/>
    </source>
</evidence>
<dbReference type="Pfam" id="PF08275">
    <property type="entry name" value="DNAG_N"/>
    <property type="match status" value="1"/>
</dbReference>
<dbReference type="PANTHER" id="PTHR30313">
    <property type="entry name" value="DNA PRIMASE"/>
    <property type="match status" value="1"/>
</dbReference>
<dbReference type="HAMAP" id="MF_00974">
    <property type="entry name" value="DNA_primase_DnaG"/>
    <property type="match status" value="1"/>
</dbReference>
<name>A0ABR5ZTE9_9PROT</name>
<comment type="subunit">
    <text evidence="12">Monomer. Interacts with DnaB.</text>
</comment>
<dbReference type="Gene3D" id="3.40.1360.10">
    <property type="match status" value="1"/>
</dbReference>
<comment type="caution">
    <text evidence="14">The sequence shown here is derived from an EMBL/GenBank/DDBJ whole genome shotgun (WGS) entry which is preliminary data.</text>
</comment>
<dbReference type="SMART" id="SM00400">
    <property type="entry name" value="ZnF_CHCC"/>
    <property type="match status" value="1"/>
</dbReference>
<dbReference type="NCBIfam" id="TIGR01391">
    <property type="entry name" value="dnaG"/>
    <property type="match status" value="1"/>
</dbReference>
<keyword evidence="5 12" id="KW-0235">DNA replication</keyword>
<evidence type="ECO:0000259" key="13">
    <source>
        <dbReference type="PROSITE" id="PS50880"/>
    </source>
</evidence>
<keyword evidence="9" id="KW-0460">Magnesium</keyword>
<keyword evidence="15" id="KW-1185">Reference proteome</keyword>